<organism evidence="1 2">
    <name type="scientific">Rhizopogon vinicolor AM-OR11-026</name>
    <dbReference type="NCBI Taxonomy" id="1314800"/>
    <lineage>
        <taxon>Eukaryota</taxon>
        <taxon>Fungi</taxon>
        <taxon>Dikarya</taxon>
        <taxon>Basidiomycota</taxon>
        <taxon>Agaricomycotina</taxon>
        <taxon>Agaricomycetes</taxon>
        <taxon>Agaricomycetidae</taxon>
        <taxon>Boletales</taxon>
        <taxon>Suillineae</taxon>
        <taxon>Rhizopogonaceae</taxon>
        <taxon>Rhizopogon</taxon>
    </lineage>
</organism>
<evidence type="ECO:0008006" key="3">
    <source>
        <dbReference type="Google" id="ProtNLM"/>
    </source>
</evidence>
<gene>
    <name evidence="1" type="ORF">K503DRAFT_653679</name>
</gene>
<reference evidence="1 2" key="1">
    <citation type="submission" date="2016-06" db="EMBL/GenBank/DDBJ databases">
        <title>Comparative genomics of the ectomycorrhizal sister species Rhizopogon vinicolor and Rhizopogon vesiculosus (Basidiomycota: Boletales) reveals a divergence of the mating type B locus.</title>
        <authorList>
            <consortium name="DOE Joint Genome Institute"/>
            <person name="Mujic A.B."/>
            <person name="Kuo A."/>
            <person name="Tritt A."/>
            <person name="Lipzen A."/>
            <person name="Chen C."/>
            <person name="Johnson J."/>
            <person name="Sharma A."/>
            <person name="Barry K."/>
            <person name="Grigoriev I.V."/>
            <person name="Spatafora J.W."/>
        </authorList>
    </citation>
    <scope>NUCLEOTIDE SEQUENCE [LARGE SCALE GENOMIC DNA]</scope>
    <source>
        <strain evidence="1 2">AM-OR11-026</strain>
    </source>
</reference>
<dbReference type="Proteomes" id="UP000092154">
    <property type="component" value="Unassembled WGS sequence"/>
</dbReference>
<dbReference type="InterPro" id="IPR011990">
    <property type="entry name" value="TPR-like_helical_dom_sf"/>
</dbReference>
<dbReference type="InParanoid" id="A0A1B7N234"/>
<name>A0A1B7N234_9AGAM</name>
<dbReference type="OrthoDB" id="9991317at2759"/>
<feature type="non-terminal residue" evidence="1">
    <location>
        <position position="121"/>
    </location>
</feature>
<dbReference type="Gene3D" id="1.25.40.10">
    <property type="entry name" value="Tetratricopeptide repeat domain"/>
    <property type="match status" value="1"/>
</dbReference>
<accession>A0A1B7N234</accession>
<sequence>RSLSLNNLADSLRGRFNQRGILSDLDEAIDLHRAALALRPPGHSNRSQSLNNLAISLRGRFKQRGVVSDLDEAFSHYSQLSQASHTVSHIDIEAAKSWTTSAEQVNHISVLNAYQTALMFL</sequence>
<dbReference type="AlphaFoldDB" id="A0A1B7N234"/>
<feature type="non-terminal residue" evidence="1">
    <location>
        <position position="1"/>
    </location>
</feature>
<evidence type="ECO:0000313" key="2">
    <source>
        <dbReference type="Proteomes" id="UP000092154"/>
    </source>
</evidence>
<proteinExistence type="predicted"/>
<evidence type="ECO:0000313" key="1">
    <source>
        <dbReference type="EMBL" id="OAX38917.1"/>
    </source>
</evidence>
<dbReference type="EMBL" id="KV448270">
    <property type="protein sequence ID" value="OAX38917.1"/>
    <property type="molecule type" value="Genomic_DNA"/>
</dbReference>
<dbReference type="STRING" id="1314800.A0A1B7N234"/>
<keyword evidence="2" id="KW-1185">Reference proteome</keyword>
<protein>
    <recommendedName>
        <fullName evidence="3">TPR-like protein</fullName>
    </recommendedName>
</protein>
<dbReference type="Pfam" id="PF13374">
    <property type="entry name" value="TPR_10"/>
    <property type="match status" value="1"/>
</dbReference>